<accession>A0A1J4QA84</accession>
<keyword evidence="1" id="KW-0805">Transcription regulation</keyword>
<dbReference type="InterPro" id="IPR000843">
    <property type="entry name" value="HTH_LacI"/>
</dbReference>
<dbReference type="SMART" id="SM00354">
    <property type="entry name" value="HTH_LACI"/>
    <property type="match status" value="1"/>
</dbReference>
<evidence type="ECO:0000256" key="2">
    <source>
        <dbReference type="ARBA" id="ARBA00023125"/>
    </source>
</evidence>
<dbReference type="Gene3D" id="3.40.50.2300">
    <property type="match status" value="2"/>
</dbReference>
<dbReference type="InterPro" id="IPR010982">
    <property type="entry name" value="Lambda_DNA-bd_dom_sf"/>
</dbReference>
<dbReference type="Proteomes" id="UP000243073">
    <property type="component" value="Unassembled WGS sequence"/>
</dbReference>
<name>A0A1J4QA84_9GAMM</name>
<evidence type="ECO:0000313" key="6">
    <source>
        <dbReference type="Proteomes" id="UP000243073"/>
    </source>
</evidence>
<dbReference type="GO" id="GO:0000976">
    <property type="term" value="F:transcription cis-regulatory region binding"/>
    <property type="evidence" value="ECO:0007669"/>
    <property type="project" value="TreeGrafter"/>
</dbReference>
<dbReference type="PROSITE" id="PS00356">
    <property type="entry name" value="HTH_LACI_1"/>
    <property type="match status" value="1"/>
</dbReference>
<dbReference type="Pfam" id="PF00356">
    <property type="entry name" value="LacI"/>
    <property type="match status" value="1"/>
</dbReference>
<evidence type="ECO:0000256" key="1">
    <source>
        <dbReference type="ARBA" id="ARBA00023015"/>
    </source>
</evidence>
<evidence type="ECO:0000259" key="4">
    <source>
        <dbReference type="PROSITE" id="PS50932"/>
    </source>
</evidence>
<dbReference type="RefSeq" id="WP_071473811.1">
    <property type="nucleotide sequence ID" value="NZ_MDKE01000055.1"/>
</dbReference>
<reference evidence="5 6" key="1">
    <citation type="submission" date="2016-07" db="EMBL/GenBank/DDBJ databases">
        <title>Draft Genome Sequence of Oceanisphaera psychrotolerans, isolated from coastal sediment samples.</title>
        <authorList>
            <person name="Zhuo S."/>
            <person name="Ruan Z."/>
        </authorList>
    </citation>
    <scope>NUCLEOTIDE SEQUENCE [LARGE SCALE GENOMIC DNA]</scope>
    <source>
        <strain evidence="5 6">LAM-WHM-ZC</strain>
    </source>
</reference>
<protein>
    <recommendedName>
        <fullName evidence="4">HTH lacI-type domain-containing protein</fullName>
    </recommendedName>
</protein>
<sequence>MKENNNDVLPNNPTLDDVARYAKVSSATVSRFINNPAVVSERSKIKIEEAIRILNYVPHAAARALASNKSRMIGVIVPSLEDALFGGFLERFQNMISTEGYTTIVASSSFDKNKEHAQINEMVSHNVDALLLVGLSRDNSIYSLLNKKNIPYVITWVVDDRGEHPCAGFSNEVAAAKIADYLMDLGHTKFGMILGDSKSNDRAYGRLLGVRHALSRRQLSLPDELIIERPLGVEYGQEAFRILMSRSDRPTAIICGSDPFAYGAFFESKMLGISIPEDVSITGFDDTWLARHLTPPLTTLRTPQPQMAKLAAQYLVSRLRGNEVEPPPILDVELIVRGTCASPS</sequence>
<feature type="domain" description="HTH lacI-type" evidence="4">
    <location>
        <begin position="13"/>
        <end position="67"/>
    </location>
</feature>
<evidence type="ECO:0000313" key="5">
    <source>
        <dbReference type="EMBL" id="OIN05602.1"/>
    </source>
</evidence>
<dbReference type="OrthoDB" id="9798934at2"/>
<dbReference type="Pfam" id="PF13377">
    <property type="entry name" value="Peripla_BP_3"/>
    <property type="match status" value="1"/>
</dbReference>
<organism evidence="5 6">
    <name type="scientific">Oceanisphaera psychrotolerans</name>
    <dbReference type="NCBI Taxonomy" id="1414654"/>
    <lineage>
        <taxon>Bacteria</taxon>
        <taxon>Pseudomonadati</taxon>
        <taxon>Pseudomonadota</taxon>
        <taxon>Gammaproteobacteria</taxon>
        <taxon>Aeromonadales</taxon>
        <taxon>Aeromonadaceae</taxon>
        <taxon>Oceanisphaera</taxon>
    </lineage>
</organism>
<dbReference type="SUPFAM" id="SSF47413">
    <property type="entry name" value="lambda repressor-like DNA-binding domains"/>
    <property type="match status" value="1"/>
</dbReference>
<dbReference type="InterPro" id="IPR046335">
    <property type="entry name" value="LacI/GalR-like_sensor"/>
</dbReference>
<dbReference type="EMBL" id="MDKE01000055">
    <property type="protein sequence ID" value="OIN05602.1"/>
    <property type="molecule type" value="Genomic_DNA"/>
</dbReference>
<gene>
    <name evidence="5" type="ORF">BFR47_05295</name>
</gene>
<keyword evidence="6" id="KW-1185">Reference proteome</keyword>
<keyword evidence="3" id="KW-0804">Transcription</keyword>
<dbReference type="GO" id="GO:0003700">
    <property type="term" value="F:DNA-binding transcription factor activity"/>
    <property type="evidence" value="ECO:0007669"/>
    <property type="project" value="TreeGrafter"/>
</dbReference>
<dbReference type="PANTHER" id="PTHR30146">
    <property type="entry name" value="LACI-RELATED TRANSCRIPTIONAL REPRESSOR"/>
    <property type="match status" value="1"/>
</dbReference>
<dbReference type="PROSITE" id="PS50932">
    <property type="entry name" value="HTH_LACI_2"/>
    <property type="match status" value="1"/>
</dbReference>
<proteinExistence type="predicted"/>
<dbReference type="CDD" id="cd01392">
    <property type="entry name" value="HTH_LacI"/>
    <property type="match status" value="1"/>
</dbReference>
<evidence type="ECO:0000256" key="3">
    <source>
        <dbReference type="ARBA" id="ARBA00023163"/>
    </source>
</evidence>
<dbReference type="STRING" id="1414654.BFR47_05295"/>
<dbReference type="PANTHER" id="PTHR30146:SF138">
    <property type="entry name" value="TRANSCRIPTIONAL REGULATORY PROTEIN"/>
    <property type="match status" value="1"/>
</dbReference>
<dbReference type="CDD" id="cd06273">
    <property type="entry name" value="PBP1_LacI-like"/>
    <property type="match status" value="1"/>
</dbReference>
<comment type="caution">
    <text evidence="5">The sequence shown here is derived from an EMBL/GenBank/DDBJ whole genome shotgun (WGS) entry which is preliminary data.</text>
</comment>
<keyword evidence="2" id="KW-0238">DNA-binding</keyword>
<dbReference type="Gene3D" id="1.10.260.40">
    <property type="entry name" value="lambda repressor-like DNA-binding domains"/>
    <property type="match status" value="1"/>
</dbReference>
<dbReference type="InterPro" id="IPR028082">
    <property type="entry name" value="Peripla_BP_I"/>
</dbReference>
<dbReference type="AlphaFoldDB" id="A0A1J4QA84"/>
<dbReference type="SUPFAM" id="SSF53822">
    <property type="entry name" value="Periplasmic binding protein-like I"/>
    <property type="match status" value="1"/>
</dbReference>